<evidence type="ECO:0000313" key="1">
    <source>
        <dbReference type="EMBL" id="EEG71822.1"/>
    </source>
</evidence>
<dbReference type="AlphaFoldDB" id="C0BQQ9"/>
<organism evidence="1 2">
    <name type="scientific">Bifidobacterium pseudocatenulatum DSM 20438 = JCM 1200 = LMG 10505</name>
    <dbReference type="NCBI Taxonomy" id="547043"/>
    <lineage>
        <taxon>Bacteria</taxon>
        <taxon>Bacillati</taxon>
        <taxon>Actinomycetota</taxon>
        <taxon>Actinomycetes</taxon>
        <taxon>Bifidobacteriales</taxon>
        <taxon>Bifidobacteriaceae</taxon>
        <taxon>Bifidobacterium</taxon>
    </lineage>
</organism>
<dbReference type="Proteomes" id="UP000003875">
    <property type="component" value="Unassembled WGS sequence"/>
</dbReference>
<comment type="caution">
    <text evidence="1">The sequence shown here is derived from an EMBL/GenBank/DDBJ whole genome shotgun (WGS) entry which is preliminary data.</text>
</comment>
<reference evidence="1 2" key="2">
    <citation type="submission" date="2009-02" db="EMBL/GenBank/DDBJ databases">
        <authorList>
            <person name="Fulton L."/>
            <person name="Clifton S."/>
            <person name="Fulton B."/>
            <person name="Xu J."/>
            <person name="Minx P."/>
            <person name="Pepin K.H."/>
            <person name="Johnson M."/>
            <person name="Bhonagiri V."/>
            <person name="Nash W.E."/>
            <person name="Mardis E.R."/>
            <person name="Wilson R.K."/>
        </authorList>
    </citation>
    <scope>NUCLEOTIDE SEQUENCE [LARGE SCALE GENOMIC DNA]</scope>
    <source>
        <strain evidence="1 2">DSM 20438</strain>
    </source>
</reference>
<accession>C0BQQ9</accession>
<protein>
    <submittedName>
        <fullName evidence="1">Uncharacterized protein</fullName>
    </submittedName>
</protein>
<sequence length="39" mass="4533">MRAPRFASAQVKIRHQTEIVQTESRVIQEYENPVSAAKY</sequence>
<gene>
    <name evidence="1" type="ORF">BIFPSEUDO_02711</name>
</gene>
<evidence type="ECO:0000313" key="2">
    <source>
        <dbReference type="Proteomes" id="UP000003875"/>
    </source>
</evidence>
<name>C0BQQ9_BIFPS</name>
<dbReference type="EMBL" id="ABXX02000001">
    <property type="protein sequence ID" value="EEG71822.1"/>
    <property type="molecule type" value="Genomic_DNA"/>
</dbReference>
<proteinExistence type="predicted"/>
<reference evidence="1 2" key="1">
    <citation type="submission" date="2009-02" db="EMBL/GenBank/DDBJ databases">
        <title>Draft genome sequence of Bifidobacterium pseudocatenulatum (DSM 20438).</title>
        <authorList>
            <person name="Sudarsanam P."/>
            <person name="Ley R."/>
            <person name="Guruge J."/>
            <person name="Turnbaugh P.J."/>
            <person name="Mahowald M."/>
            <person name="Liep D."/>
            <person name="Gordon J."/>
        </authorList>
    </citation>
    <scope>NUCLEOTIDE SEQUENCE [LARGE SCALE GENOMIC DNA]</scope>
    <source>
        <strain evidence="1 2">DSM 20438</strain>
    </source>
</reference>